<dbReference type="RefSeq" id="WP_260319701.1">
    <property type="nucleotide sequence ID" value="NZ_JACHCF010000001.1"/>
</dbReference>
<evidence type="ECO:0000313" key="3">
    <source>
        <dbReference type="EMBL" id="MBB5619376.1"/>
    </source>
</evidence>
<dbReference type="AlphaFoldDB" id="A0A7W8YPC4"/>
<name>A0A7W8YPC4_9SPHI</name>
<accession>A0A7W8YPC4</accession>
<sequence>MSSLNIMKHLVLNLTLLFIGCLYCAAQSPARDLEKLKLVLKEKPQLDAQKQARIDFLKASLTHQESDLKGEYLICLKLYNEYKSFQYDKAFYYAHQLQRISNQLKDPAKIAYAKLKLGFILLSSGMFKETFDSLSTLKTKHLPDSVKREYYLLNARTYYDLADFDQDDYYTKIYKTKASLYVDSALKLCDIHSFDYAYYSGLKLIKAGDLEHAVIKLKSLIRSKQLSEHEYAITASTLSDIYIQYHQPDVAIRLLINASIADIKSATKEAAAMLNLAQLLNKKPYTEDAYLLIRAAMDDAVYYGARQRKVQVSAILPVIASARILHEQEQKQMLFFYCTLLTILSIIIIVFAIIVYKQLKRIKAADKLVLEANARLRNTIEKLNEAEKIKEEYIGYYLHIISDYLNKLEKIKSSITQRLTTKKFDEIKVLVGNINLKKEREELFSNFDKAFLQLFPNFVTEFNALFPVEYQVKLLPHQLLNTDLRIFALIRLGVNDPDKLARILEYSLNTIYNYRTRIKNKSSHPDKFEAAILNIKAI</sequence>
<dbReference type="GO" id="GO:0003677">
    <property type="term" value="F:DNA binding"/>
    <property type="evidence" value="ECO:0007669"/>
    <property type="project" value="UniProtKB-KW"/>
</dbReference>
<dbReference type="InterPro" id="IPR045957">
    <property type="entry name" value="DUF6377"/>
</dbReference>
<keyword evidence="1" id="KW-1133">Transmembrane helix</keyword>
<dbReference type="Pfam" id="PF19904">
    <property type="entry name" value="DUF6377"/>
    <property type="match status" value="1"/>
</dbReference>
<comment type="caution">
    <text evidence="3">The sequence shown here is derived from an EMBL/GenBank/DDBJ whole genome shotgun (WGS) entry which is preliminary data.</text>
</comment>
<keyword evidence="1" id="KW-0472">Membrane</keyword>
<keyword evidence="1" id="KW-0812">Transmembrane</keyword>
<evidence type="ECO:0000313" key="4">
    <source>
        <dbReference type="Proteomes" id="UP000537718"/>
    </source>
</evidence>
<dbReference type="Proteomes" id="UP000537718">
    <property type="component" value="Unassembled WGS sequence"/>
</dbReference>
<reference evidence="3 4" key="1">
    <citation type="submission" date="2020-08" db="EMBL/GenBank/DDBJ databases">
        <title>Genomic Encyclopedia of Type Strains, Phase IV (KMG-V): Genome sequencing to study the core and pangenomes of soil and plant-associated prokaryotes.</title>
        <authorList>
            <person name="Whitman W."/>
        </authorList>
    </citation>
    <scope>NUCLEOTIDE SEQUENCE [LARGE SCALE GENOMIC DNA]</scope>
    <source>
        <strain evidence="3 4">MP7CTX6</strain>
    </source>
</reference>
<organism evidence="3 4">
    <name type="scientific">Pedobacter cryoconitis</name>
    <dbReference type="NCBI Taxonomy" id="188932"/>
    <lineage>
        <taxon>Bacteria</taxon>
        <taxon>Pseudomonadati</taxon>
        <taxon>Bacteroidota</taxon>
        <taxon>Sphingobacteriia</taxon>
        <taxon>Sphingobacteriales</taxon>
        <taxon>Sphingobacteriaceae</taxon>
        <taxon>Pedobacter</taxon>
    </lineage>
</organism>
<evidence type="ECO:0000256" key="1">
    <source>
        <dbReference type="SAM" id="Phobius"/>
    </source>
</evidence>
<proteinExistence type="predicted"/>
<keyword evidence="3" id="KW-0238">DNA-binding</keyword>
<feature type="domain" description="DUF6377" evidence="2">
    <location>
        <begin position="262"/>
        <end position="501"/>
    </location>
</feature>
<dbReference type="EMBL" id="JACHCF010000001">
    <property type="protein sequence ID" value="MBB5619376.1"/>
    <property type="molecule type" value="Genomic_DNA"/>
</dbReference>
<gene>
    <name evidence="3" type="ORF">HDE69_000412</name>
</gene>
<evidence type="ECO:0000259" key="2">
    <source>
        <dbReference type="Pfam" id="PF19904"/>
    </source>
</evidence>
<feature type="transmembrane region" description="Helical" evidence="1">
    <location>
        <begin position="334"/>
        <end position="356"/>
    </location>
</feature>
<protein>
    <submittedName>
        <fullName evidence="3">DNA-binding CsgD family transcriptional regulator</fullName>
    </submittedName>
</protein>